<dbReference type="RefSeq" id="WP_078758052.1">
    <property type="nucleotide sequence ID" value="NZ_FUXP01000004.1"/>
</dbReference>
<protein>
    <recommendedName>
        <fullName evidence="4">NlpE C-terminal OB domain-containing protein</fullName>
    </recommendedName>
</protein>
<dbReference type="EMBL" id="FUXP01000004">
    <property type="protein sequence ID" value="SJZ97958.1"/>
    <property type="molecule type" value="Genomic_DNA"/>
</dbReference>
<organism evidence="2 3">
    <name type="scientific">Lysobacter spongiicola DSM 21749</name>
    <dbReference type="NCBI Taxonomy" id="1122188"/>
    <lineage>
        <taxon>Bacteria</taxon>
        <taxon>Pseudomonadati</taxon>
        <taxon>Pseudomonadota</taxon>
        <taxon>Gammaproteobacteria</taxon>
        <taxon>Lysobacterales</taxon>
        <taxon>Lysobacteraceae</taxon>
        <taxon>Novilysobacter</taxon>
    </lineage>
</organism>
<proteinExistence type="predicted"/>
<evidence type="ECO:0008006" key="4">
    <source>
        <dbReference type="Google" id="ProtNLM"/>
    </source>
</evidence>
<reference evidence="2 3" key="1">
    <citation type="submission" date="2017-02" db="EMBL/GenBank/DDBJ databases">
        <authorList>
            <person name="Peterson S.W."/>
        </authorList>
    </citation>
    <scope>NUCLEOTIDE SEQUENCE [LARGE SCALE GENOMIC DNA]</scope>
    <source>
        <strain evidence="2 3">DSM 21749</strain>
    </source>
</reference>
<dbReference type="AlphaFoldDB" id="A0A1T4Q419"/>
<dbReference type="OrthoDB" id="5348860at2"/>
<gene>
    <name evidence="2" type="ORF">SAMN02745674_01454</name>
</gene>
<evidence type="ECO:0000256" key="1">
    <source>
        <dbReference type="SAM" id="SignalP"/>
    </source>
</evidence>
<evidence type="ECO:0000313" key="2">
    <source>
        <dbReference type="EMBL" id="SJZ97958.1"/>
    </source>
</evidence>
<dbReference type="STRING" id="1122188.SAMN02745674_01454"/>
<dbReference type="Proteomes" id="UP000190061">
    <property type="component" value="Unassembled WGS sequence"/>
</dbReference>
<evidence type="ECO:0000313" key="3">
    <source>
        <dbReference type="Proteomes" id="UP000190061"/>
    </source>
</evidence>
<accession>A0A1T4Q419</accession>
<dbReference type="PROSITE" id="PS51257">
    <property type="entry name" value="PROKAR_LIPOPROTEIN"/>
    <property type="match status" value="1"/>
</dbReference>
<feature type="signal peptide" evidence="1">
    <location>
        <begin position="1"/>
        <end position="20"/>
    </location>
</feature>
<sequence>MRSALRLVQLAALLSVTTVAACASTPEPSEPPTTVRGLYIFHDGAHTLRPCGSNDTYWIIGGDPLMEPLRTRSSARSTALGQPHQGIYAEITGALESPAQPDVPPGYQTALRAQGAHVLADHLPASCSAPAVAPAPAG</sequence>
<feature type="chain" id="PRO_5013046590" description="NlpE C-terminal OB domain-containing protein" evidence="1">
    <location>
        <begin position="21"/>
        <end position="138"/>
    </location>
</feature>
<keyword evidence="1" id="KW-0732">Signal</keyword>
<keyword evidence="3" id="KW-1185">Reference proteome</keyword>
<name>A0A1T4Q419_9GAMM</name>